<protein>
    <submittedName>
        <fullName evidence="2">DUF3108 domain-containing protein</fullName>
    </submittedName>
</protein>
<dbReference type="InterPro" id="IPR021457">
    <property type="entry name" value="DUF3108"/>
</dbReference>
<keyword evidence="3" id="KW-1185">Reference proteome</keyword>
<dbReference type="EMBL" id="CP118246">
    <property type="protein sequence ID" value="WDR01415.1"/>
    <property type="molecule type" value="Genomic_DNA"/>
</dbReference>
<dbReference type="RefSeq" id="WP_282217826.1">
    <property type="nucleotide sequence ID" value="NZ_CP118246.1"/>
</dbReference>
<evidence type="ECO:0000313" key="2">
    <source>
        <dbReference type="EMBL" id="WDR01415.1"/>
    </source>
</evidence>
<accession>A0ABY7YJF2</accession>
<proteinExistence type="predicted"/>
<dbReference type="Pfam" id="PF11306">
    <property type="entry name" value="DUF3108"/>
    <property type="match status" value="1"/>
</dbReference>
<evidence type="ECO:0000313" key="3">
    <source>
        <dbReference type="Proteomes" id="UP001220530"/>
    </source>
</evidence>
<dbReference type="Proteomes" id="UP001220530">
    <property type="component" value="Chromosome"/>
</dbReference>
<evidence type="ECO:0000256" key="1">
    <source>
        <dbReference type="SAM" id="SignalP"/>
    </source>
</evidence>
<organism evidence="2 3">
    <name type="scientific">Devosia algicola</name>
    <dbReference type="NCBI Taxonomy" id="3026418"/>
    <lineage>
        <taxon>Bacteria</taxon>
        <taxon>Pseudomonadati</taxon>
        <taxon>Pseudomonadota</taxon>
        <taxon>Alphaproteobacteria</taxon>
        <taxon>Hyphomicrobiales</taxon>
        <taxon>Devosiaceae</taxon>
        <taxon>Devosia</taxon>
    </lineage>
</organism>
<feature type="chain" id="PRO_5045347509" evidence="1">
    <location>
        <begin position="25"/>
        <end position="264"/>
    </location>
</feature>
<sequence length="264" mass="28362">MNLASHLRALALASLFCLSAIAGAAANEVDGTAKYVITLGGLNVANVTVGLSDDSQKFSLDLSASVSGLVNFVASGTARITTRGRSSSRTLVPEQFDLNTRANGENFNVDVSYAGGNVSGFRVDPPIVDNYNRVPIERKHLNGVTDMLSAFVLKGTSLDQSLCKRKMQIFTGVERFNIAMSYAAANEATSPRTGYQGPVILCRINYTPIAGHFTTSEMTSYLAKSDRILIWYAPVGDSGYFIPYRVVLTTSIGDLSMVLTSLTY</sequence>
<feature type="signal peptide" evidence="1">
    <location>
        <begin position="1"/>
        <end position="24"/>
    </location>
</feature>
<name>A0ABY7YJF2_9HYPH</name>
<keyword evidence="1" id="KW-0732">Signal</keyword>
<gene>
    <name evidence="2" type="ORF">PSQ19_11370</name>
</gene>
<reference evidence="2 3" key="1">
    <citation type="submission" date="2023-02" db="EMBL/GenBank/DDBJ databases">
        <title>Devosia algicola sp. nov., isolated from the phycosphere of marine algae.</title>
        <authorList>
            <person name="Kim J.M."/>
            <person name="Lee J.K."/>
            <person name="Choi B.J."/>
            <person name="Bayburt H."/>
            <person name="Jeon C.O."/>
        </authorList>
    </citation>
    <scope>NUCLEOTIDE SEQUENCE [LARGE SCALE GENOMIC DNA]</scope>
    <source>
        <strain evidence="2 3">G20-9</strain>
    </source>
</reference>